<dbReference type="SUPFAM" id="SSF53335">
    <property type="entry name" value="S-adenosyl-L-methionine-dependent methyltransferases"/>
    <property type="match status" value="1"/>
</dbReference>
<evidence type="ECO:0000313" key="3">
    <source>
        <dbReference type="Proteomes" id="UP000540698"/>
    </source>
</evidence>
<dbReference type="RefSeq" id="WP_062974950.1">
    <property type="nucleotide sequence ID" value="NZ_JAAXOS010000013.1"/>
</dbReference>
<reference evidence="2 3" key="1">
    <citation type="submission" date="2020-04" db="EMBL/GenBank/DDBJ databases">
        <title>MicrobeNet Type strains.</title>
        <authorList>
            <person name="Nicholson A.C."/>
        </authorList>
    </citation>
    <scope>NUCLEOTIDE SEQUENCE [LARGE SCALE GENOMIC DNA]</scope>
    <source>
        <strain evidence="2 3">DSM 44956</strain>
    </source>
</reference>
<dbReference type="Gene3D" id="3.40.50.150">
    <property type="entry name" value="Vaccinia Virus protein VP39"/>
    <property type="match status" value="1"/>
</dbReference>
<dbReference type="AlphaFoldDB" id="A0A7X6R5M6"/>
<dbReference type="EMBL" id="JAAXOS010000013">
    <property type="protein sequence ID" value="NKY29512.1"/>
    <property type="molecule type" value="Genomic_DNA"/>
</dbReference>
<comment type="caution">
    <text evidence="2">The sequence shown here is derived from an EMBL/GenBank/DDBJ whole genome shotgun (WGS) entry which is preliminary data.</text>
</comment>
<accession>A0A7X6R5M6</accession>
<evidence type="ECO:0000256" key="1">
    <source>
        <dbReference type="SAM" id="MobiDB-lite"/>
    </source>
</evidence>
<name>A0A7X6R5M6_9NOCA</name>
<protein>
    <recommendedName>
        <fullName evidence="4">S-adenosyl methyltransferase</fullName>
    </recommendedName>
</protein>
<dbReference type="Proteomes" id="UP000540698">
    <property type="component" value="Unassembled WGS sequence"/>
</dbReference>
<feature type="region of interest" description="Disordered" evidence="1">
    <location>
        <begin position="1"/>
        <end position="23"/>
    </location>
</feature>
<dbReference type="PIRSF" id="PIRSF017393">
    <property type="entry name" value="MTase_SAV2177"/>
    <property type="match status" value="1"/>
</dbReference>
<evidence type="ECO:0008006" key="4">
    <source>
        <dbReference type="Google" id="ProtNLM"/>
    </source>
</evidence>
<dbReference type="Pfam" id="PF04672">
    <property type="entry name" value="Methyltransf_19"/>
    <property type="match status" value="1"/>
</dbReference>
<keyword evidence="3" id="KW-1185">Reference proteome</keyword>
<dbReference type="InterPro" id="IPR029063">
    <property type="entry name" value="SAM-dependent_MTases_sf"/>
</dbReference>
<organism evidence="2 3">
    <name type="scientific">Nocardia gamkensis</name>
    <dbReference type="NCBI Taxonomy" id="352869"/>
    <lineage>
        <taxon>Bacteria</taxon>
        <taxon>Bacillati</taxon>
        <taxon>Actinomycetota</taxon>
        <taxon>Actinomycetes</taxon>
        <taxon>Mycobacteriales</taxon>
        <taxon>Nocardiaceae</taxon>
        <taxon>Nocardia</taxon>
    </lineage>
</organism>
<proteinExistence type="predicted"/>
<dbReference type="InterPro" id="IPR006764">
    <property type="entry name" value="SAM_dep_MeTrfase_SAV2177_type"/>
</dbReference>
<sequence>MPGELPHGTGVHAPVGPDPTRPSIARVHDYSLGGKDNYEVDRRFFHDILQLAPNMRKVPSMTRLWLDRVVRHLVGEVGIDQIVDLGAGLPAATNIHEIAHQYNRGARVVYVDNDPLCCTHGRALLERHAGVRYVQGDLTEPRTLLPEIAGHIVPGRPLTVILSGVLHHVPDEFDPAAIVRAYTEFLPPGSYLAISHYLDPADNPAAHRLARELEHRFVHGLGSGWFRTREQIATYFGGLELVDPGLVELGDWWPYGPAPRPRSVEERLMLGALGRVPTLRTR</sequence>
<gene>
    <name evidence="2" type="ORF">HGB38_25330</name>
</gene>
<evidence type="ECO:0000313" key="2">
    <source>
        <dbReference type="EMBL" id="NKY29512.1"/>
    </source>
</evidence>